<proteinExistence type="inferred from homology"/>
<evidence type="ECO:0000256" key="2">
    <source>
        <dbReference type="ARBA" id="ARBA00004127"/>
    </source>
</evidence>
<evidence type="ECO:0000256" key="4">
    <source>
        <dbReference type="ARBA" id="ARBA00013174"/>
    </source>
</evidence>
<evidence type="ECO:0000256" key="1">
    <source>
        <dbReference type="ARBA" id="ARBA00000287"/>
    </source>
</evidence>
<feature type="transmembrane region" description="Helical" evidence="16">
    <location>
        <begin position="171"/>
        <end position="192"/>
    </location>
</feature>
<dbReference type="PROSITE" id="PS00379">
    <property type="entry name" value="CDP_ALCOHOL_P_TRANSF"/>
    <property type="match status" value="1"/>
</dbReference>
<dbReference type="Gene3D" id="1.20.120.1760">
    <property type="match status" value="1"/>
</dbReference>
<dbReference type="EC" id="2.7.8.8" evidence="4"/>
<reference evidence="17 18" key="1">
    <citation type="submission" date="2016-11" db="EMBL/GenBank/DDBJ databases">
        <title>Comparative genomics of Acidibacillus ferroxidans species.</title>
        <authorList>
            <person name="Oliveira G."/>
            <person name="Nunes G."/>
            <person name="Oliveira R."/>
            <person name="Araujo F."/>
            <person name="Salim A."/>
            <person name="Scholte L."/>
            <person name="Morais D."/>
            <person name="Nancucheo I."/>
            <person name="Johnson D.B."/>
            <person name="Grail B."/>
            <person name="Bittencourt J."/>
            <person name="Valadares R."/>
        </authorList>
    </citation>
    <scope>NUCLEOTIDE SEQUENCE [LARGE SCALE GENOMIC DNA]</scope>
    <source>
        <strain evidence="17 18">Y002</strain>
    </source>
</reference>
<name>A0A2U3DBE2_SULT2</name>
<keyword evidence="8 16" id="KW-0812">Transmembrane</keyword>
<feature type="transmembrane region" description="Helical" evidence="16">
    <location>
        <begin position="144"/>
        <end position="159"/>
    </location>
</feature>
<feature type="transmembrane region" description="Helical" evidence="16">
    <location>
        <begin position="90"/>
        <end position="108"/>
    </location>
</feature>
<keyword evidence="6" id="KW-0444">Lipid biosynthesis</keyword>
<evidence type="ECO:0000256" key="8">
    <source>
        <dbReference type="ARBA" id="ARBA00022692"/>
    </source>
</evidence>
<evidence type="ECO:0000256" key="12">
    <source>
        <dbReference type="ARBA" id="ARBA00023209"/>
    </source>
</evidence>
<dbReference type="InterPro" id="IPR043130">
    <property type="entry name" value="CDP-OH_PTrfase_TM_dom"/>
</dbReference>
<keyword evidence="13" id="KW-1208">Phospholipid metabolism</keyword>
<keyword evidence="18" id="KW-1185">Reference proteome</keyword>
<dbReference type="InterPro" id="IPR004533">
    <property type="entry name" value="CDP-diaglyc--ser_O-PTrfase"/>
</dbReference>
<sequence length="237" mass="26111">MRNSLANLLTLLNLILGMVSLMLSVQGSYEVAALFVIVGMAFDGLDGRVARALGISSEFGKQLDSLSDIVTFGIAPSIIMWDVVLRNLGVLGAFIACAFPVAGALRLARFNVQTGQRHYFIGLPITAAGGILATFALYHGLIPTFWLPLLTLALSYLMVSKTKYPNFKHLAVPRFAYVVVPFLAIVVAFVLIHHRNLVARAIFIVLALYGGYGVWYDLHMIRKRRARRRDAYGSTHE</sequence>
<evidence type="ECO:0000256" key="7">
    <source>
        <dbReference type="ARBA" id="ARBA00022679"/>
    </source>
</evidence>
<dbReference type="InterPro" id="IPR000462">
    <property type="entry name" value="CDP-OH_P_trans"/>
</dbReference>
<dbReference type="Pfam" id="PF01066">
    <property type="entry name" value="CDP-OH_P_transf"/>
    <property type="match status" value="1"/>
</dbReference>
<evidence type="ECO:0000256" key="13">
    <source>
        <dbReference type="ARBA" id="ARBA00023264"/>
    </source>
</evidence>
<comment type="catalytic activity">
    <reaction evidence="1">
        <text>a CDP-1,2-diacyl-sn-glycerol + L-serine = a 1,2-diacyl-sn-glycero-3-phospho-L-serine + CMP + H(+)</text>
        <dbReference type="Rhea" id="RHEA:16913"/>
        <dbReference type="ChEBI" id="CHEBI:15378"/>
        <dbReference type="ChEBI" id="CHEBI:33384"/>
        <dbReference type="ChEBI" id="CHEBI:57262"/>
        <dbReference type="ChEBI" id="CHEBI:58332"/>
        <dbReference type="ChEBI" id="CHEBI:60377"/>
        <dbReference type="EC" id="2.7.8.8"/>
    </reaction>
</comment>
<keyword evidence="9 16" id="KW-1133">Transmembrane helix</keyword>
<organism evidence="17 18">
    <name type="scientific">Sulfoacidibacillus thermotolerans</name>
    <name type="common">Acidibacillus sulfuroxidans</name>
    <dbReference type="NCBI Taxonomy" id="1765684"/>
    <lineage>
        <taxon>Bacteria</taxon>
        <taxon>Bacillati</taxon>
        <taxon>Bacillota</taxon>
        <taxon>Bacilli</taxon>
        <taxon>Bacillales</taxon>
        <taxon>Alicyclobacillaceae</taxon>
        <taxon>Sulfoacidibacillus</taxon>
    </lineage>
</organism>
<accession>A0A2U3DBE2</accession>
<evidence type="ECO:0000256" key="9">
    <source>
        <dbReference type="ARBA" id="ARBA00022989"/>
    </source>
</evidence>
<comment type="subcellular location">
    <subcellularLocation>
        <location evidence="2">Endomembrane system</location>
        <topology evidence="2">Multi-pass membrane protein</topology>
    </subcellularLocation>
</comment>
<evidence type="ECO:0000256" key="6">
    <source>
        <dbReference type="ARBA" id="ARBA00022516"/>
    </source>
</evidence>
<dbReference type="GO" id="GO:0016020">
    <property type="term" value="C:membrane"/>
    <property type="evidence" value="ECO:0007669"/>
    <property type="project" value="InterPro"/>
</dbReference>
<evidence type="ECO:0000256" key="11">
    <source>
        <dbReference type="ARBA" id="ARBA00023136"/>
    </source>
</evidence>
<evidence type="ECO:0000256" key="5">
    <source>
        <dbReference type="ARBA" id="ARBA00017171"/>
    </source>
</evidence>
<dbReference type="GO" id="GO:0012505">
    <property type="term" value="C:endomembrane system"/>
    <property type="evidence" value="ECO:0007669"/>
    <property type="project" value="UniProtKB-SubCell"/>
</dbReference>
<dbReference type="InterPro" id="IPR050324">
    <property type="entry name" value="CDP-alcohol_PTase-I"/>
</dbReference>
<comment type="caution">
    <text evidence="17">The sequence shown here is derived from an EMBL/GenBank/DDBJ whole genome shotgun (WGS) entry which is preliminary data.</text>
</comment>
<evidence type="ECO:0000256" key="14">
    <source>
        <dbReference type="ARBA" id="ARBA00032361"/>
    </source>
</evidence>
<dbReference type="PANTHER" id="PTHR14269">
    <property type="entry name" value="CDP-DIACYLGLYCEROL--GLYCEROL-3-PHOSPHATE 3-PHOSPHATIDYLTRANSFERASE-RELATED"/>
    <property type="match status" value="1"/>
</dbReference>
<evidence type="ECO:0000313" key="18">
    <source>
        <dbReference type="Proteomes" id="UP000245380"/>
    </source>
</evidence>
<evidence type="ECO:0000256" key="3">
    <source>
        <dbReference type="ARBA" id="ARBA00010441"/>
    </source>
</evidence>
<dbReference type="RefSeq" id="WP_109429187.1">
    <property type="nucleotide sequence ID" value="NZ_MPDK01000002.1"/>
</dbReference>
<feature type="transmembrane region" description="Helical" evidence="16">
    <location>
        <begin position="120"/>
        <end position="138"/>
    </location>
</feature>
<dbReference type="InterPro" id="IPR048254">
    <property type="entry name" value="CDP_ALCOHOL_P_TRANSF_CS"/>
</dbReference>
<feature type="transmembrane region" description="Helical" evidence="16">
    <location>
        <begin position="198"/>
        <end position="218"/>
    </location>
</feature>
<dbReference type="Proteomes" id="UP000245380">
    <property type="component" value="Unassembled WGS sequence"/>
</dbReference>
<evidence type="ECO:0000313" key="17">
    <source>
        <dbReference type="EMBL" id="PWI58597.1"/>
    </source>
</evidence>
<keyword evidence="11 16" id="KW-0472">Membrane</keyword>
<evidence type="ECO:0000256" key="16">
    <source>
        <dbReference type="SAM" id="Phobius"/>
    </source>
</evidence>
<evidence type="ECO:0000256" key="15">
    <source>
        <dbReference type="RuleBase" id="RU003750"/>
    </source>
</evidence>
<dbReference type="EMBL" id="MPDK01000002">
    <property type="protein sequence ID" value="PWI58597.1"/>
    <property type="molecule type" value="Genomic_DNA"/>
</dbReference>
<dbReference type="NCBIfam" id="TIGR00473">
    <property type="entry name" value="pssA"/>
    <property type="match status" value="1"/>
</dbReference>
<dbReference type="GO" id="GO:0008654">
    <property type="term" value="P:phospholipid biosynthetic process"/>
    <property type="evidence" value="ECO:0007669"/>
    <property type="project" value="UniProtKB-KW"/>
</dbReference>
<dbReference type="GO" id="GO:0003882">
    <property type="term" value="F:CDP-diacylglycerol-serine O-phosphatidyltransferase activity"/>
    <property type="evidence" value="ECO:0007669"/>
    <property type="project" value="UniProtKB-EC"/>
</dbReference>
<keyword evidence="7 15" id="KW-0808">Transferase</keyword>
<protein>
    <recommendedName>
        <fullName evidence="5">CDP-diacylglycerol--serine O-phosphatidyltransferase</fullName>
        <ecNumber evidence="4">2.7.8.8</ecNumber>
    </recommendedName>
    <alternativeName>
        <fullName evidence="14">Phosphatidylserine synthase</fullName>
    </alternativeName>
</protein>
<gene>
    <name evidence="17" type="ORF">BM613_00385</name>
</gene>
<dbReference type="OrthoDB" id="9777147at2"/>
<keyword evidence="12" id="KW-0594">Phospholipid biosynthesis</keyword>
<keyword evidence="10" id="KW-0443">Lipid metabolism</keyword>
<dbReference type="AlphaFoldDB" id="A0A2U3DBE2"/>
<comment type="similarity">
    <text evidence="3 15">Belongs to the CDP-alcohol phosphatidyltransferase class-I family.</text>
</comment>
<dbReference type="PANTHER" id="PTHR14269:SF61">
    <property type="entry name" value="CDP-DIACYLGLYCEROL--SERINE O-PHOSPHATIDYLTRANSFERASE"/>
    <property type="match status" value="1"/>
</dbReference>
<evidence type="ECO:0000256" key="10">
    <source>
        <dbReference type="ARBA" id="ARBA00023098"/>
    </source>
</evidence>